<feature type="region of interest" description="Disordered" evidence="1">
    <location>
        <begin position="172"/>
        <end position="193"/>
    </location>
</feature>
<accession>A0A2H9VT27</accession>
<dbReference type="Pfam" id="PF06835">
    <property type="entry name" value="LptC"/>
    <property type="match status" value="1"/>
</dbReference>
<dbReference type="InterPro" id="IPR026265">
    <property type="entry name" value="LptC"/>
</dbReference>
<dbReference type="EMBL" id="PGFJ01000001">
    <property type="protein sequence ID" value="PJJ83970.1"/>
    <property type="molecule type" value="Genomic_DNA"/>
</dbReference>
<dbReference type="Proteomes" id="UP000242687">
    <property type="component" value="Unassembled WGS sequence"/>
</dbReference>
<dbReference type="NCBIfam" id="TIGR04409">
    <property type="entry name" value="LptC_YrbK"/>
    <property type="match status" value="1"/>
</dbReference>
<proteinExistence type="predicted"/>
<protein>
    <submittedName>
        <fullName evidence="2">LPS export ABC transporter protein LptC</fullName>
    </submittedName>
</protein>
<organism evidence="2 3">
    <name type="scientific">Mucilaginibacter auburnensis</name>
    <dbReference type="NCBI Taxonomy" id="1457233"/>
    <lineage>
        <taxon>Bacteria</taxon>
        <taxon>Pseudomonadati</taxon>
        <taxon>Bacteroidota</taxon>
        <taxon>Sphingobacteriia</taxon>
        <taxon>Sphingobacteriales</taxon>
        <taxon>Sphingobacteriaceae</taxon>
        <taxon>Mucilaginibacter</taxon>
    </lineage>
</organism>
<dbReference type="AlphaFoldDB" id="A0A2H9VT27"/>
<reference evidence="2 3" key="1">
    <citation type="submission" date="2017-11" db="EMBL/GenBank/DDBJ databases">
        <title>Genomic Encyclopedia of Archaeal and Bacterial Type Strains, Phase II (KMG-II): From Individual Species to Whole Genera.</title>
        <authorList>
            <person name="Goeker M."/>
        </authorList>
    </citation>
    <scope>NUCLEOTIDE SEQUENCE [LARGE SCALE GENOMIC DNA]</scope>
    <source>
        <strain evidence="2 3">DSM 28175</strain>
    </source>
</reference>
<dbReference type="InterPro" id="IPR010664">
    <property type="entry name" value="LipoPS_assembly_LptC-rel"/>
</dbReference>
<sequence>MQSHFPKSLWRRFLPVLTLGVLSIAACENDLDVIKKIANMNSGLAIDTTRGVDVIYSDSAIVKGRLQTPLLIKYSVEKPYDIMPDGVKVIFFDKNGKEEGTIVADSAVQLENESITKFYKNVVATTVKGDTFKSDELIWDQPKKIIYSNKPVEIHTADGNVFNGVSFKSDDKLENPEIQSGTGAGYVSENPMQ</sequence>
<dbReference type="GO" id="GO:0015221">
    <property type="term" value="F:lipopolysaccharide transmembrane transporter activity"/>
    <property type="evidence" value="ECO:0007669"/>
    <property type="project" value="InterPro"/>
</dbReference>
<dbReference type="OrthoDB" id="9812080at2"/>
<dbReference type="RefSeq" id="WP_100340192.1">
    <property type="nucleotide sequence ID" value="NZ_PGFJ01000001.1"/>
</dbReference>
<gene>
    <name evidence="2" type="ORF">CLV57_0968</name>
</gene>
<evidence type="ECO:0000256" key="1">
    <source>
        <dbReference type="SAM" id="MobiDB-lite"/>
    </source>
</evidence>
<dbReference type="Gene3D" id="2.60.450.10">
    <property type="entry name" value="Lipopolysaccharide (LPS) transport protein A like domain"/>
    <property type="match status" value="1"/>
</dbReference>
<evidence type="ECO:0000313" key="3">
    <source>
        <dbReference type="Proteomes" id="UP000242687"/>
    </source>
</evidence>
<dbReference type="GO" id="GO:0005886">
    <property type="term" value="C:plasma membrane"/>
    <property type="evidence" value="ECO:0007669"/>
    <property type="project" value="InterPro"/>
</dbReference>
<keyword evidence="3" id="KW-1185">Reference proteome</keyword>
<dbReference type="PROSITE" id="PS51257">
    <property type="entry name" value="PROKAR_LIPOPROTEIN"/>
    <property type="match status" value="1"/>
</dbReference>
<evidence type="ECO:0000313" key="2">
    <source>
        <dbReference type="EMBL" id="PJJ83970.1"/>
    </source>
</evidence>
<name>A0A2H9VT27_9SPHI</name>
<comment type="caution">
    <text evidence="2">The sequence shown here is derived from an EMBL/GenBank/DDBJ whole genome shotgun (WGS) entry which is preliminary data.</text>
</comment>